<evidence type="ECO:0000313" key="2">
    <source>
        <dbReference type="Proteomes" id="UP000549250"/>
    </source>
</evidence>
<accession>A0A839SXL4</accession>
<reference evidence="1 2" key="1">
    <citation type="submission" date="2020-08" db="EMBL/GenBank/DDBJ databases">
        <title>Genomic Encyclopedia of Type Strains, Phase III (KMG-III): the genomes of soil and plant-associated and newly described type strains.</title>
        <authorList>
            <person name="Whitman W."/>
        </authorList>
    </citation>
    <scope>NUCLEOTIDE SEQUENCE [LARGE SCALE GENOMIC DNA]</scope>
    <source>
        <strain evidence="1 2">CECT 4462</strain>
    </source>
</reference>
<gene>
    <name evidence="1" type="ORF">FHR87_000018</name>
</gene>
<protein>
    <submittedName>
        <fullName evidence="1">Uncharacterized protein</fullName>
    </submittedName>
</protein>
<proteinExistence type="predicted"/>
<organism evidence="1 2">
    <name type="scientific">Azomonas macrocytogenes</name>
    <name type="common">Azotobacter macrocytogenes</name>
    <dbReference type="NCBI Taxonomy" id="69962"/>
    <lineage>
        <taxon>Bacteria</taxon>
        <taxon>Pseudomonadati</taxon>
        <taxon>Pseudomonadota</taxon>
        <taxon>Gammaproteobacteria</taxon>
        <taxon>Pseudomonadales</taxon>
        <taxon>Pseudomonadaceae</taxon>
        <taxon>Azomonas</taxon>
    </lineage>
</organism>
<comment type="caution">
    <text evidence="1">The sequence shown here is derived from an EMBL/GenBank/DDBJ whole genome shotgun (WGS) entry which is preliminary data.</text>
</comment>
<keyword evidence="2" id="KW-1185">Reference proteome</keyword>
<dbReference type="EMBL" id="JACHXI010000001">
    <property type="protein sequence ID" value="MBB3101658.1"/>
    <property type="molecule type" value="Genomic_DNA"/>
</dbReference>
<name>A0A839SXL4_AZOMA</name>
<sequence length="38" mass="4426">MSACLAGMEQDAGKDLFQKSFKSKEYSARWELFQESFM</sequence>
<dbReference type="Proteomes" id="UP000549250">
    <property type="component" value="Unassembled WGS sequence"/>
</dbReference>
<dbReference type="AlphaFoldDB" id="A0A839SXL4"/>
<evidence type="ECO:0000313" key="1">
    <source>
        <dbReference type="EMBL" id="MBB3101658.1"/>
    </source>
</evidence>